<dbReference type="Gene3D" id="2.60.200.20">
    <property type="match status" value="1"/>
</dbReference>
<dbReference type="InterPro" id="IPR000719">
    <property type="entry name" value="Prot_kinase_dom"/>
</dbReference>
<evidence type="ECO:0000256" key="4">
    <source>
        <dbReference type="ARBA" id="ARBA00022741"/>
    </source>
</evidence>
<dbReference type="InterPro" id="IPR000253">
    <property type="entry name" value="FHA_dom"/>
</dbReference>
<dbReference type="PROSITE" id="PS50011">
    <property type="entry name" value="PROTEIN_KINASE_DOM"/>
    <property type="match status" value="1"/>
</dbReference>
<dbReference type="InterPro" id="IPR008271">
    <property type="entry name" value="Ser/Thr_kinase_AS"/>
</dbReference>
<evidence type="ECO:0000256" key="11">
    <source>
        <dbReference type="SAM" id="MobiDB-lite"/>
    </source>
</evidence>
<dbReference type="SUPFAM" id="SSF49879">
    <property type="entry name" value="SMAD/FHA domain"/>
    <property type="match status" value="1"/>
</dbReference>
<dbReference type="Proteomes" id="UP000313359">
    <property type="component" value="Unassembled WGS sequence"/>
</dbReference>
<dbReference type="AlphaFoldDB" id="A0A5C2S7D7"/>
<feature type="binding site" evidence="8">
    <location>
        <begin position="267"/>
        <end position="269"/>
    </location>
    <ligand>
        <name>ATP</name>
        <dbReference type="ChEBI" id="CHEBI:30616"/>
    </ligand>
</feature>
<dbReference type="Pfam" id="PF00069">
    <property type="entry name" value="Pkinase"/>
    <property type="match status" value="1"/>
</dbReference>
<dbReference type="SUPFAM" id="SSF56112">
    <property type="entry name" value="Protein kinase-like (PK-like)"/>
    <property type="match status" value="1"/>
</dbReference>
<keyword evidence="6 8" id="KW-0067">ATP-binding</keyword>
<keyword evidence="15" id="KW-1185">Reference proteome</keyword>
<keyword evidence="5 14" id="KW-0418">Kinase</keyword>
<protein>
    <submittedName>
        <fullName evidence="14">Pkinase-domain-containing protein</fullName>
    </submittedName>
</protein>
<dbReference type="PROSITE" id="PS00108">
    <property type="entry name" value="PROTEIN_KINASE_ST"/>
    <property type="match status" value="1"/>
</dbReference>
<feature type="active site" description="Proton acceptor" evidence="7">
    <location>
        <position position="312"/>
    </location>
</feature>
<dbReference type="Gene3D" id="1.10.510.10">
    <property type="entry name" value="Transferase(Phosphotransferase) domain 1"/>
    <property type="match status" value="1"/>
</dbReference>
<dbReference type="InterPro" id="IPR008984">
    <property type="entry name" value="SMAD_FHA_dom_sf"/>
</dbReference>
<dbReference type="STRING" id="1328759.A0A5C2S7D7"/>
<gene>
    <name evidence="14" type="ORF">L227DRAFT_655653</name>
</gene>
<evidence type="ECO:0000259" key="13">
    <source>
        <dbReference type="PROSITE" id="PS50011"/>
    </source>
</evidence>
<feature type="binding site" evidence="8 10">
    <location>
        <position position="204"/>
    </location>
    <ligand>
        <name>ATP</name>
        <dbReference type="ChEBI" id="CHEBI:30616"/>
    </ligand>
</feature>
<keyword evidence="4 8" id="KW-0547">Nucleotide-binding</keyword>
<feature type="compositionally biased region" description="Low complexity" evidence="11">
    <location>
        <begin position="10"/>
        <end position="23"/>
    </location>
</feature>
<evidence type="ECO:0000313" key="15">
    <source>
        <dbReference type="Proteomes" id="UP000313359"/>
    </source>
</evidence>
<dbReference type="EMBL" id="ML122282">
    <property type="protein sequence ID" value="RPD57246.1"/>
    <property type="molecule type" value="Genomic_DNA"/>
</dbReference>
<dbReference type="InterPro" id="IPR030616">
    <property type="entry name" value="Aur-like"/>
</dbReference>
<feature type="cross-link" description="Glycyl lysine isopeptide (Lys-Gly) (interchain with G-Cter in SUMO2)" evidence="9">
    <location>
        <position position="314"/>
    </location>
</feature>
<evidence type="ECO:0000256" key="9">
    <source>
        <dbReference type="PIRSR" id="PIRSR630616-3"/>
    </source>
</evidence>
<feature type="binding site" evidence="8">
    <location>
        <position position="332"/>
    </location>
    <ligand>
        <name>ATP</name>
        <dbReference type="ChEBI" id="CHEBI:30616"/>
    </ligand>
</feature>
<dbReference type="PROSITE" id="PS00107">
    <property type="entry name" value="PROTEIN_KINASE_ATP"/>
    <property type="match status" value="1"/>
</dbReference>
<evidence type="ECO:0000259" key="12">
    <source>
        <dbReference type="PROSITE" id="PS50006"/>
    </source>
</evidence>
<accession>A0A5C2S7D7</accession>
<comment type="similarity">
    <text evidence="1">Belongs to the protein kinase superfamily. CAMK Ser/Thr protein kinase family. CHEK2 subfamily.</text>
</comment>
<feature type="binding site" evidence="8">
    <location>
        <begin position="316"/>
        <end position="317"/>
    </location>
    <ligand>
        <name>ATP</name>
        <dbReference type="ChEBI" id="CHEBI:30616"/>
    </ligand>
</feature>
<dbReference type="InterPro" id="IPR011009">
    <property type="entry name" value="Kinase-like_dom_sf"/>
</dbReference>
<evidence type="ECO:0000256" key="10">
    <source>
        <dbReference type="PROSITE-ProRule" id="PRU10141"/>
    </source>
</evidence>
<evidence type="ECO:0000313" key="14">
    <source>
        <dbReference type="EMBL" id="RPD57246.1"/>
    </source>
</evidence>
<reference evidence="14" key="1">
    <citation type="journal article" date="2018" name="Genome Biol. Evol.">
        <title>Genomics and development of Lentinus tigrinus, a white-rot wood-decaying mushroom with dimorphic fruiting bodies.</title>
        <authorList>
            <person name="Wu B."/>
            <person name="Xu Z."/>
            <person name="Knudson A."/>
            <person name="Carlson A."/>
            <person name="Chen N."/>
            <person name="Kovaka S."/>
            <person name="LaButti K."/>
            <person name="Lipzen A."/>
            <person name="Pennachio C."/>
            <person name="Riley R."/>
            <person name="Schakwitz W."/>
            <person name="Umezawa K."/>
            <person name="Ohm R.A."/>
            <person name="Grigoriev I.V."/>
            <person name="Nagy L.G."/>
            <person name="Gibbons J."/>
            <person name="Hibbett D."/>
        </authorList>
    </citation>
    <scope>NUCLEOTIDE SEQUENCE [LARGE SCALE GENOMIC DNA]</scope>
    <source>
        <strain evidence="14">ALCF2SS1-6</strain>
    </source>
</reference>
<feature type="domain" description="Protein kinase" evidence="13">
    <location>
        <begin position="175"/>
        <end position="439"/>
    </location>
</feature>
<proteinExistence type="inferred from homology"/>
<feature type="region of interest" description="Disordered" evidence="11">
    <location>
        <begin position="459"/>
        <end position="487"/>
    </location>
</feature>
<dbReference type="PROSITE" id="PS50006">
    <property type="entry name" value="FHA_DOMAIN"/>
    <property type="match status" value="1"/>
</dbReference>
<dbReference type="GO" id="GO:0004674">
    <property type="term" value="F:protein serine/threonine kinase activity"/>
    <property type="evidence" value="ECO:0007669"/>
    <property type="project" value="UniProtKB-KW"/>
</dbReference>
<dbReference type="GO" id="GO:0005524">
    <property type="term" value="F:ATP binding"/>
    <property type="evidence" value="ECO:0007669"/>
    <property type="project" value="UniProtKB-UniRule"/>
</dbReference>
<name>A0A5C2S7D7_9APHY</name>
<evidence type="ECO:0000256" key="5">
    <source>
        <dbReference type="ARBA" id="ARBA00022777"/>
    </source>
</evidence>
<dbReference type="OrthoDB" id="10252171at2759"/>
<evidence type="ECO:0000256" key="6">
    <source>
        <dbReference type="ARBA" id="ARBA00022840"/>
    </source>
</evidence>
<keyword evidence="3" id="KW-0808">Transferase</keyword>
<dbReference type="FunFam" id="1.10.510.10:FF:000571">
    <property type="entry name" value="Maternal embryonic leucine zipper kinase"/>
    <property type="match status" value="1"/>
</dbReference>
<dbReference type="SMART" id="SM00240">
    <property type="entry name" value="FHA"/>
    <property type="match status" value="1"/>
</dbReference>
<sequence length="550" mass="61969">MTMAVEDLEQTQSTQQSTQSPSQGASESQPLTDVLDTGIWGSLIPVNNSNPFIQRIDFLRPKRTYTLGRSRRDGAVDVSFQYFPRMSQKHCVIEWDGEETSTSAVSVRDLNSSNGTYIRGMRIVRNESRLLRDGDELSFAPASHKYNMNPRDDYRFTFRHMACKERPREGVYKTYDVHCVLGKGAYATVVKALHRRENKYYAIKMFSGDRLRELLSATASGGSERQMAATAAHLRREVRILQGLDHPYVCELKEAFFEGYSVSVVLELAKGGDLMSYVLKHEVLLEPEGQYFTYQICDALDYIHSQGVAHRDLKPENVLLTDDSPPIVKLADFGLAKVIDSLSELQTRCGTPAYVAPEVLDDSTEGYDKVVDSWSLGVMIYMILTRSTPFSDASPNEPDWRLLEDFNISETGVNFIRRLLVYEPKGRMTPAQALNHAWITEQGPQQRARLLAREQSLLREASRRQATPSDEEHDRERQSKKRKASVLQLGRSLSTMSVVDKDSPAAKRTRCEQGIIVKHAPQPSRSPAVLVWPTFDLASDEIPGLGLSHG</sequence>
<dbReference type="SMART" id="SM00220">
    <property type="entry name" value="S_TKc"/>
    <property type="match status" value="1"/>
</dbReference>
<organism evidence="14 15">
    <name type="scientific">Lentinus tigrinus ALCF2SS1-6</name>
    <dbReference type="NCBI Taxonomy" id="1328759"/>
    <lineage>
        <taxon>Eukaryota</taxon>
        <taxon>Fungi</taxon>
        <taxon>Dikarya</taxon>
        <taxon>Basidiomycota</taxon>
        <taxon>Agaricomycotina</taxon>
        <taxon>Agaricomycetes</taxon>
        <taxon>Polyporales</taxon>
        <taxon>Polyporaceae</taxon>
        <taxon>Lentinus</taxon>
    </lineage>
</organism>
<keyword evidence="2" id="KW-0723">Serine/threonine-protein kinase</keyword>
<feature type="region of interest" description="Disordered" evidence="11">
    <location>
        <begin position="1"/>
        <end position="30"/>
    </location>
</feature>
<evidence type="ECO:0000256" key="2">
    <source>
        <dbReference type="ARBA" id="ARBA00022527"/>
    </source>
</evidence>
<evidence type="ECO:0000256" key="1">
    <source>
        <dbReference type="ARBA" id="ARBA00005575"/>
    </source>
</evidence>
<dbReference type="InterPro" id="IPR017441">
    <property type="entry name" value="Protein_kinase_ATP_BS"/>
</dbReference>
<dbReference type="Pfam" id="PF00498">
    <property type="entry name" value="FHA"/>
    <property type="match status" value="1"/>
</dbReference>
<evidence type="ECO:0000256" key="7">
    <source>
        <dbReference type="PIRSR" id="PIRSR630616-1"/>
    </source>
</evidence>
<evidence type="ECO:0000256" key="3">
    <source>
        <dbReference type="ARBA" id="ARBA00022679"/>
    </source>
</evidence>
<feature type="domain" description="FHA" evidence="12">
    <location>
        <begin position="65"/>
        <end position="123"/>
    </location>
</feature>
<evidence type="ECO:0000256" key="8">
    <source>
        <dbReference type="PIRSR" id="PIRSR630616-2"/>
    </source>
</evidence>
<dbReference type="PANTHER" id="PTHR24350">
    <property type="entry name" value="SERINE/THREONINE-PROTEIN KINASE IAL-RELATED"/>
    <property type="match status" value="1"/>
</dbReference>